<accession>A0A8J2J187</accession>
<name>A0A8J2J187_9HEXA</name>
<protein>
    <submittedName>
        <fullName evidence="1">Uncharacterized protein</fullName>
    </submittedName>
</protein>
<dbReference type="AlphaFoldDB" id="A0A8J2J187"/>
<keyword evidence="2" id="KW-1185">Reference proteome</keyword>
<reference evidence="1" key="1">
    <citation type="submission" date="2021-06" db="EMBL/GenBank/DDBJ databases">
        <authorList>
            <person name="Hodson N. C."/>
            <person name="Mongue J. A."/>
            <person name="Jaron S. K."/>
        </authorList>
    </citation>
    <scope>NUCLEOTIDE SEQUENCE</scope>
</reference>
<evidence type="ECO:0000313" key="1">
    <source>
        <dbReference type="EMBL" id="CAG7676503.1"/>
    </source>
</evidence>
<dbReference type="Proteomes" id="UP000708208">
    <property type="component" value="Unassembled WGS sequence"/>
</dbReference>
<feature type="non-terminal residue" evidence="1">
    <location>
        <position position="1"/>
    </location>
</feature>
<dbReference type="EMBL" id="CAJVCH010013827">
    <property type="protein sequence ID" value="CAG7676503.1"/>
    <property type="molecule type" value="Genomic_DNA"/>
</dbReference>
<sequence length="20" mass="2263">RNLSNRIGGKGRNCWTNRCG</sequence>
<evidence type="ECO:0000313" key="2">
    <source>
        <dbReference type="Proteomes" id="UP000708208"/>
    </source>
</evidence>
<organism evidence="1 2">
    <name type="scientific">Allacma fusca</name>
    <dbReference type="NCBI Taxonomy" id="39272"/>
    <lineage>
        <taxon>Eukaryota</taxon>
        <taxon>Metazoa</taxon>
        <taxon>Ecdysozoa</taxon>
        <taxon>Arthropoda</taxon>
        <taxon>Hexapoda</taxon>
        <taxon>Collembola</taxon>
        <taxon>Symphypleona</taxon>
        <taxon>Sminthuridae</taxon>
        <taxon>Allacma</taxon>
    </lineage>
</organism>
<gene>
    <name evidence="1" type="ORF">AFUS01_LOCUS2422</name>
</gene>
<comment type="caution">
    <text evidence="1">The sequence shown here is derived from an EMBL/GenBank/DDBJ whole genome shotgun (WGS) entry which is preliminary data.</text>
</comment>
<proteinExistence type="predicted"/>